<organism evidence="5 6">
    <name type="scientific">Lederbergia graminis</name>
    <dbReference type="NCBI Taxonomy" id="735518"/>
    <lineage>
        <taxon>Bacteria</taxon>
        <taxon>Bacillati</taxon>
        <taxon>Bacillota</taxon>
        <taxon>Bacilli</taxon>
        <taxon>Bacillales</taxon>
        <taxon>Bacillaceae</taxon>
        <taxon>Lederbergia</taxon>
    </lineage>
</organism>
<dbReference type="SUPFAM" id="SSF46689">
    <property type="entry name" value="Homeodomain-like"/>
    <property type="match status" value="1"/>
</dbReference>
<dbReference type="PANTHER" id="PTHR43479:SF21">
    <property type="entry name" value="TRANSCRIPTIONAL REGULATOR, TETR FAMILY"/>
    <property type="match status" value="1"/>
</dbReference>
<keyword evidence="6" id="KW-1185">Reference proteome</keyword>
<name>A0ABW0LK18_9BACI</name>
<dbReference type="Pfam" id="PF00440">
    <property type="entry name" value="TetR_N"/>
    <property type="match status" value="1"/>
</dbReference>
<evidence type="ECO:0000256" key="1">
    <source>
        <dbReference type="ARBA" id="ARBA00022491"/>
    </source>
</evidence>
<keyword evidence="1" id="KW-0678">Repressor</keyword>
<feature type="domain" description="HTH tetR-type" evidence="4">
    <location>
        <begin position="9"/>
        <end position="69"/>
    </location>
</feature>
<sequence length="195" mass="23215">MDGFERRREQKKLQILEAALSLFIEFGTQKVSIAEIAKRAKVSQVTIYNYYESKDKLIQEVIIYYIHKAWSEYEELFQSDLTFPEKVKRIIFQKSDIANHIHASFFQDFMKEYTEENNFIEEFYAEKALPKFIELFNEGKEQGYIDPSISNEAILFYIQMFKEYMQRPDIANSLLPITEDLTKLFFYGIVGKNEN</sequence>
<dbReference type="EMBL" id="JBHSMC010000014">
    <property type="protein sequence ID" value="MFC5465247.1"/>
    <property type="molecule type" value="Genomic_DNA"/>
</dbReference>
<dbReference type="InterPro" id="IPR050624">
    <property type="entry name" value="HTH-type_Tx_Regulator"/>
</dbReference>
<dbReference type="InterPro" id="IPR009057">
    <property type="entry name" value="Homeodomain-like_sf"/>
</dbReference>
<evidence type="ECO:0000313" key="5">
    <source>
        <dbReference type="EMBL" id="MFC5465247.1"/>
    </source>
</evidence>
<accession>A0ABW0LK18</accession>
<dbReference type="PRINTS" id="PR00455">
    <property type="entry name" value="HTHTETR"/>
</dbReference>
<gene>
    <name evidence="5" type="ORF">ACFPM4_10855</name>
</gene>
<feature type="DNA-binding region" description="H-T-H motif" evidence="3">
    <location>
        <begin position="32"/>
        <end position="51"/>
    </location>
</feature>
<protein>
    <submittedName>
        <fullName evidence="5">TetR/AcrR family transcriptional regulator</fullName>
    </submittedName>
</protein>
<reference evidence="6" key="1">
    <citation type="journal article" date="2019" name="Int. J. Syst. Evol. Microbiol.">
        <title>The Global Catalogue of Microorganisms (GCM) 10K type strain sequencing project: providing services to taxonomists for standard genome sequencing and annotation.</title>
        <authorList>
            <consortium name="The Broad Institute Genomics Platform"/>
            <consortium name="The Broad Institute Genome Sequencing Center for Infectious Disease"/>
            <person name="Wu L."/>
            <person name="Ma J."/>
        </authorList>
    </citation>
    <scope>NUCLEOTIDE SEQUENCE [LARGE SCALE GENOMIC DNA]</scope>
    <source>
        <strain evidence="6">CGMCC 1.12237</strain>
    </source>
</reference>
<evidence type="ECO:0000259" key="4">
    <source>
        <dbReference type="PROSITE" id="PS50977"/>
    </source>
</evidence>
<dbReference type="Gene3D" id="1.10.357.10">
    <property type="entry name" value="Tetracycline Repressor, domain 2"/>
    <property type="match status" value="1"/>
</dbReference>
<evidence type="ECO:0000256" key="2">
    <source>
        <dbReference type="ARBA" id="ARBA00023125"/>
    </source>
</evidence>
<dbReference type="PROSITE" id="PS50977">
    <property type="entry name" value="HTH_TETR_2"/>
    <property type="match status" value="1"/>
</dbReference>
<comment type="caution">
    <text evidence="5">The sequence shown here is derived from an EMBL/GenBank/DDBJ whole genome shotgun (WGS) entry which is preliminary data.</text>
</comment>
<keyword evidence="2 3" id="KW-0238">DNA-binding</keyword>
<proteinExistence type="predicted"/>
<dbReference type="Proteomes" id="UP001596147">
    <property type="component" value="Unassembled WGS sequence"/>
</dbReference>
<dbReference type="InterPro" id="IPR001647">
    <property type="entry name" value="HTH_TetR"/>
</dbReference>
<dbReference type="RefSeq" id="WP_382351323.1">
    <property type="nucleotide sequence ID" value="NZ_JBHSMC010000014.1"/>
</dbReference>
<evidence type="ECO:0000313" key="6">
    <source>
        <dbReference type="Proteomes" id="UP001596147"/>
    </source>
</evidence>
<evidence type="ECO:0000256" key="3">
    <source>
        <dbReference type="PROSITE-ProRule" id="PRU00335"/>
    </source>
</evidence>
<dbReference type="PANTHER" id="PTHR43479">
    <property type="entry name" value="ACREF/ENVCD OPERON REPRESSOR-RELATED"/>
    <property type="match status" value="1"/>
</dbReference>